<proteinExistence type="predicted"/>
<keyword evidence="1" id="KW-0812">Transmembrane</keyword>
<dbReference type="OrthoDB" id="5638443at2"/>
<reference evidence="3 5" key="2">
    <citation type="submission" date="2018-12" db="EMBL/GenBank/DDBJ databases">
        <authorList>
            <consortium name="Pathogen Informatics"/>
        </authorList>
    </citation>
    <scope>NUCLEOTIDE SEQUENCE [LARGE SCALE GENOMIC DNA]</scope>
    <source>
        <strain evidence="3 5">NCTC11976</strain>
    </source>
</reference>
<keyword evidence="1" id="KW-0472">Membrane</keyword>
<evidence type="ECO:0000313" key="4">
    <source>
        <dbReference type="Proteomes" id="UP000054921"/>
    </source>
</evidence>
<accession>A0A0W0SGC5</accession>
<dbReference type="STRING" id="28084.Lche_0473"/>
<dbReference type="Proteomes" id="UP000054921">
    <property type="component" value="Unassembled WGS sequence"/>
</dbReference>
<gene>
    <name evidence="2" type="ORF">Lche_0473</name>
    <name evidence="3" type="ORF">NCTC11976_00186</name>
</gene>
<dbReference type="EMBL" id="LR134173">
    <property type="protein sequence ID" value="VEB32967.1"/>
    <property type="molecule type" value="Genomic_DNA"/>
</dbReference>
<evidence type="ECO:0000313" key="2">
    <source>
        <dbReference type="EMBL" id="KTC82209.1"/>
    </source>
</evidence>
<feature type="transmembrane region" description="Helical" evidence="1">
    <location>
        <begin position="28"/>
        <end position="49"/>
    </location>
</feature>
<name>A0A0W0SGC5_9GAMM</name>
<evidence type="ECO:0000313" key="5">
    <source>
        <dbReference type="Proteomes" id="UP000277577"/>
    </source>
</evidence>
<reference evidence="2 4" key="1">
    <citation type="submission" date="2015-11" db="EMBL/GenBank/DDBJ databases">
        <title>Genomic analysis of 38 Legionella species identifies large and diverse effector repertoires.</title>
        <authorList>
            <person name="Burstein D."/>
            <person name="Amaro F."/>
            <person name="Zusman T."/>
            <person name="Lifshitz Z."/>
            <person name="Cohen O."/>
            <person name="Gilbert J.A."/>
            <person name="Pupko T."/>
            <person name="Shuman H.A."/>
            <person name="Segal G."/>
        </authorList>
    </citation>
    <scope>NUCLEOTIDE SEQUENCE [LARGE SCALE GENOMIC DNA]</scope>
    <source>
        <strain evidence="2 4">ORW</strain>
    </source>
</reference>
<organism evidence="2 4">
    <name type="scientific">Legionella cherrii</name>
    <dbReference type="NCBI Taxonomy" id="28084"/>
    <lineage>
        <taxon>Bacteria</taxon>
        <taxon>Pseudomonadati</taxon>
        <taxon>Pseudomonadota</taxon>
        <taxon>Gammaproteobacteria</taxon>
        <taxon>Legionellales</taxon>
        <taxon>Legionellaceae</taxon>
        <taxon>Legionella</taxon>
    </lineage>
</organism>
<protein>
    <submittedName>
        <fullName evidence="2">Coiled coil protein</fullName>
    </submittedName>
</protein>
<keyword evidence="5" id="KW-1185">Reference proteome</keyword>
<keyword evidence="1" id="KW-1133">Transmembrane helix</keyword>
<feature type="transmembrane region" description="Helical" evidence="1">
    <location>
        <begin position="61"/>
        <end position="90"/>
    </location>
</feature>
<dbReference type="EMBL" id="LNXW01000009">
    <property type="protein sequence ID" value="KTC82209.1"/>
    <property type="molecule type" value="Genomic_DNA"/>
</dbReference>
<dbReference type="PATRIC" id="fig|28084.5.peg.511"/>
<evidence type="ECO:0000313" key="3">
    <source>
        <dbReference type="EMBL" id="VEB32967.1"/>
    </source>
</evidence>
<dbReference type="Proteomes" id="UP000277577">
    <property type="component" value="Chromosome"/>
</dbReference>
<evidence type="ECO:0000256" key="1">
    <source>
        <dbReference type="SAM" id="Phobius"/>
    </source>
</evidence>
<sequence>MLLLKHLLAILLGTTVLPLRVLVNNAFYAIAALFLGVAALIVLPMDLAYTLKDKGVSNRANLLITGLIFFPLLTAMTVVALAGIAVYLTFNTVVNMLESFWVGFKNGLLYGMDGFEDALASQRLFNLIPSESALRTGVDSEHAINEIDFNGFQHVNIEDLQDVPVARKPLDVPDLESKEGQASTQLLTENQLKQIQRLIDELPKLKDPLPPLAKQQFELLQKLHTQYQDLSLKLEKVRVALEQDDKSQIKDELIVDMEVDTPILLVKQYQDGQKWLNIPATSYVTDKDNLLNWLQHSPVHPLNKDLLKEPGDYNGKKTRYIWYLLTKDNCSSQELDEAAVQIRFLVNALSIRLTEKQKLDLGLGLSSQAFFAPVVQDNSELPLGNHQSMNFGSG</sequence>
<dbReference type="RefSeq" id="WP_051544432.1">
    <property type="nucleotide sequence ID" value="NZ_CAAAIT010000003.1"/>
</dbReference>
<dbReference type="AlphaFoldDB" id="A0A0W0SGC5"/>